<dbReference type="PANTHER" id="PTHR11453">
    <property type="entry name" value="ANION EXCHANGE PROTEIN"/>
    <property type="match status" value="1"/>
</dbReference>
<reference evidence="8 9" key="1">
    <citation type="journal article" date="2020" name="Elife">
        <title>Loss of centromere function drives karyotype evolution in closely related Malassezia species.</title>
        <authorList>
            <person name="Sankaranarayanan S.R."/>
            <person name="Ianiri G."/>
            <person name="Coelho M.A."/>
            <person name="Reza M.H."/>
            <person name="Thimmappa B.C."/>
            <person name="Ganguly P."/>
            <person name="Vadnala R.N."/>
            <person name="Sun S."/>
            <person name="Siddharthan R."/>
            <person name="Tellgren-Roth C."/>
            <person name="Dawson T.L."/>
            <person name="Heitman J."/>
            <person name="Sanyal K."/>
        </authorList>
    </citation>
    <scope>NUCLEOTIDE SEQUENCE [LARGE SCALE GENOMIC DNA]</scope>
    <source>
        <strain evidence="8">CBS14141</strain>
    </source>
</reference>
<evidence type="ECO:0000313" key="9">
    <source>
        <dbReference type="Proteomes" id="UP000818624"/>
    </source>
</evidence>
<sequence length="827" mass="91720">MPQMRKDTAHVHDDTSVPWEARSAWYELRPFRGMWADVRRRLPYYLSDWTDALRGNSLPIVAASVVQIFFINLMPAIAYVLDMYDRTDGSYGVNEVILASALAAIVFSLFSVQPLTFVGVTGLTDLMNYTVYDIAHNHYDLNRQEYLRLQCWMLIWGSGFHFLAAIFNLCDYTRFVTDMISDTFGLYVGVIYVQKGIELLNREFGPAPLDNATGWLAVTIAVLFSVTVYFATMVGASTYLPFQLRRLVGQLAFVAGCLFWTGFSNFPGHTLKDVAVSRLPITRSFFPTLDRDWVVDFWNAEVQWVFVGAPLGFLLTLLFYFDHNVSSVMAQARKFPITKPAGFHWDFFLLGCTTFVSGILGLPVPNGLVPQAPYHTDSLAVYTQEPIVDEEQRGVRRVSVTGNASLLYITHFAHVRIARVVEQRLSHFVIGLLTIGSMTRPILVALGTMPRAVFAGVFLVVGWASIESNPIILRTLSLLQDRSAVPLAKSARPPLMQLRRRAIALFVGIQWLFFGMTVAISQTIAAIGFPVIIILMIPCRVYFVPRLFEPHELETLDAPTATAPAVMCSLGVSQHSAETKRQVEREEADDEPPSRTSSTRSSSRASRRSGPVVEKQPPSPPRGVPSASTPPDEPPRPSDTLPRAPAMRHTASAQTINSNTTGSSFIEEFELPVRTGSQRSRVSRVSRLPRVDQDESAEKHAEEEEDAMEQRAPKKRTSFTARRRVSSKSEGEPLASAPSGAPGATPTAPKASKPAAFSTLRGLKKKSSDLVRPAQSKRARTVRRTDCDDSSDDEPGTEYVRHENPPRGPGKGMPGIQSWGKSSSSRD</sequence>
<evidence type="ECO:0000256" key="5">
    <source>
        <dbReference type="SAM" id="MobiDB-lite"/>
    </source>
</evidence>
<evidence type="ECO:0000256" key="6">
    <source>
        <dbReference type="SAM" id="Phobius"/>
    </source>
</evidence>
<organism evidence="8 9">
    <name type="scientific">Malassezia furfur</name>
    <name type="common">Pityriasis versicolor infection agent</name>
    <name type="synonym">Pityrosporum furfur</name>
    <dbReference type="NCBI Taxonomy" id="55194"/>
    <lineage>
        <taxon>Eukaryota</taxon>
        <taxon>Fungi</taxon>
        <taxon>Dikarya</taxon>
        <taxon>Basidiomycota</taxon>
        <taxon>Ustilaginomycotina</taxon>
        <taxon>Malasseziomycetes</taxon>
        <taxon>Malasseziales</taxon>
        <taxon>Malasseziaceae</taxon>
        <taxon>Malassezia</taxon>
    </lineage>
</organism>
<accession>A0ABY8ENT0</accession>
<dbReference type="PANTHER" id="PTHR11453:SF38">
    <property type="entry name" value="ANION TRANSPORTER (EUROFUNG)"/>
    <property type="match status" value="1"/>
</dbReference>
<dbReference type="EMBL" id="CP046234">
    <property type="protein sequence ID" value="WFD46650.1"/>
    <property type="molecule type" value="Genomic_DNA"/>
</dbReference>
<feature type="compositionally biased region" description="Basic and acidic residues" evidence="5">
    <location>
        <begin position="689"/>
        <end position="712"/>
    </location>
</feature>
<dbReference type="Proteomes" id="UP000818624">
    <property type="component" value="Chromosome 1"/>
</dbReference>
<feature type="transmembrane region" description="Helical" evidence="6">
    <location>
        <begin position="58"/>
        <end position="81"/>
    </location>
</feature>
<keyword evidence="9" id="KW-1185">Reference proteome</keyword>
<feature type="transmembrane region" description="Helical" evidence="6">
    <location>
        <begin position="342"/>
        <end position="364"/>
    </location>
</feature>
<evidence type="ECO:0000256" key="2">
    <source>
        <dbReference type="ARBA" id="ARBA00022692"/>
    </source>
</evidence>
<feature type="transmembrane region" description="Helical" evidence="6">
    <location>
        <begin position="93"/>
        <end position="112"/>
    </location>
</feature>
<feature type="transmembrane region" description="Helical" evidence="6">
    <location>
        <begin position="214"/>
        <end position="235"/>
    </location>
</feature>
<proteinExistence type="predicted"/>
<feature type="domain" description="Bicarbonate transporter-like transmembrane" evidence="7">
    <location>
        <begin position="416"/>
        <end position="559"/>
    </location>
</feature>
<evidence type="ECO:0000259" key="7">
    <source>
        <dbReference type="Pfam" id="PF00955"/>
    </source>
</evidence>
<gene>
    <name evidence="8" type="ORF">GLX27_001287</name>
</gene>
<feature type="compositionally biased region" description="Basic residues" evidence="5">
    <location>
        <begin position="713"/>
        <end position="726"/>
    </location>
</feature>
<dbReference type="Pfam" id="PF00955">
    <property type="entry name" value="HCO3_cotransp"/>
    <property type="match status" value="3"/>
</dbReference>
<keyword evidence="4 6" id="KW-0472">Membrane</keyword>
<feature type="domain" description="Bicarbonate transporter-like transmembrane" evidence="7">
    <location>
        <begin position="29"/>
        <end position="209"/>
    </location>
</feature>
<evidence type="ECO:0000256" key="4">
    <source>
        <dbReference type="ARBA" id="ARBA00023136"/>
    </source>
</evidence>
<comment type="subcellular location">
    <subcellularLocation>
        <location evidence="1">Membrane</location>
        <topology evidence="1">Multi-pass membrane protein</topology>
    </subcellularLocation>
</comment>
<evidence type="ECO:0000313" key="8">
    <source>
        <dbReference type="EMBL" id="WFD46650.1"/>
    </source>
</evidence>
<feature type="region of interest" description="Disordered" evidence="5">
    <location>
        <begin position="573"/>
        <end position="827"/>
    </location>
</feature>
<name>A0ABY8ENT0_MALFU</name>
<feature type="compositionally biased region" description="Low complexity" evidence="5">
    <location>
        <begin position="673"/>
        <end position="688"/>
    </location>
</feature>
<feature type="compositionally biased region" description="Polar residues" evidence="5">
    <location>
        <begin position="651"/>
        <end position="664"/>
    </location>
</feature>
<dbReference type="Gene3D" id="1.10.287.570">
    <property type="entry name" value="Helical hairpin bin"/>
    <property type="match status" value="1"/>
</dbReference>
<feature type="transmembrane region" description="Helical" evidence="6">
    <location>
        <begin position="247"/>
        <end position="263"/>
    </location>
</feature>
<keyword evidence="2 6" id="KW-0812">Transmembrane</keyword>
<protein>
    <recommendedName>
        <fullName evidence="7">Bicarbonate transporter-like transmembrane domain-containing protein</fullName>
    </recommendedName>
</protein>
<evidence type="ECO:0000256" key="3">
    <source>
        <dbReference type="ARBA" id="ARBA00022989"/>
    </source>
</evidence>
<feature type="compositionally biased region" description="Low complexity" evidence="5">
    <location>
        <begin position="735"/>
        <end position="756"/>
    </location>
</feature>
<keyword evidence="3 6" id="KW-1133">Transmembrane helix</keyword>
<feature type="domain" description="Bicarbonate transporter-like transmembrane" evidence="7">
    <location>
        <begin position="224"/>
        <end position="386"/>
    </location>
</feature>
<dbReference type="InterPro" id="IPR003020">
    <property type="entry name" value="HCO3_transpt_euk"/>
</dbReference>
<dbReference type="InterPro" id="IPR011531">
    <property type="entry name" value="HCO3_transpt-like_TM_dom"/>
</dbReference>
<feature type="transmembrane region" description="Helical" evidence="6">
    <location>
        <begin position="147"/>
        <end position="168"/>
    </location>
</feature>
<feature type="compositionally biased region" description="Low complexity" evidence="5">
    <location>
        <begin position="594"/>
        <end position="604"/>
    </location>
</feature>
<evidence type="ECO:0000256" key="1">
    <source>
        <dbReference type="ARBA" id="ARBA00004141"/>
    </source>
</evidence>
<feature type="transmembrane region" description="Helical" evidence="6">
    <location>
        <begin position="302"/>
        <end position="321"/>
    </location>
</feature>
<feature type="transmembrane region" description="Helical" evidence="6">
    <location>
        <begin position="442"/>
        <end position="466"/>
    </location>
</feature>